<keyword evidence="6 12" id="KW-0520">NAD</keyword>
<dbReference type="SUPFAM" id="SSF51735">
    <property type="entry name" value="NAD(P)-binding Rossmann-fold domains"/>
    <property type="match status" value="1"/>
</dbReference>
<dbReference type="Pfam" id="PF00984">
    <property type="entry name" value="UDPG_MGDP_dh"/>
    <property type="match status" value="1"/>
</dbReference>
<dbReference type="PIRSF" id="PIRSF000124">
    <property type="entry name" value="UDPglc_GDPman_dh"/>
    <property type="match status" value="1"/>
</dbReference>
<dbReference type="Pfam" id="PF03721">
    <property type="entry name" value="UDPG_MGDP_dh_N"/>
    <property type="match status" value="1"/>
</dbReference>
<evidence type="ECO:0000259" key="13">
    <source>
        <dbReference type="SMART" id="SM00984"/>
    </source>
</evidence>
<name>A0A497U7P3_9FLAO</name>
<feature type="binding site" evidence="11">
    <location>
        <begin position="339"/>
        <end position="340"/>
    </location>
    <ligand>
        <name>substrate</name>
    </ligand>
</feature>
<dbReference type="FunFam" id="3.40.50.720:FF:000032">
    <property type="entry name" value="UDP-glucose 6-dehydrogenase"/>
    <property type="match status" value="1"/>
</dbReference>
<dbReference type="SMART" id="SM00984">
    <property type="entry name" value="UDPG_MGDP_dh_C"/>
    <property type="match status" value="1"/>
</dbReference>
<feature type="binding site" evidence="11">
    <location>
        <begin position="268"/>
        <end position="274"/>
    </location>
    <ligand>
        <name>substrate</name>
    </ligand>
</feature>
<evidence type="ECO:0000256" key="8">
    <source>
        <dbReference type="ARBA" id="ARBA00053241"/>
    </source>
</evidence>
<evidence type="ECO:0000256" key="11">
    <source>
        <dbReference type="PIRSR" id="PIRSR500133-2"/>
    </source>
</evidence>
<feature type="binding site" evidence="12">
    <location>
        <position position="40"/>
    </location>
    <ligand>
        <name>NAD(+)</name>
        <dbReference type="ChEBI" id="CHEBI:57540"/>
    </ligand>
</feature>
<feature type="binding site" evidence="12">
    <location>
        <begin position="91"/>
        <end position="95"/>
    </location>
    <ligand>
        <name>NAD(+)</name>
        <dbReference type="ChEBI" id="CHEBI:57540"/>
    </ligand>
</feature>
<sequence>MKITKICCIGAGYVGGPTMAVIAQKCPDIKVTVVDLNEARIAAWNDEDTNNIPIYEPGLSDVVAEARGRNLFFSTEIEKAIDEAEMIFISVNTPTKTYGSGKGMAADLKYIELCARQIARVSKSNKIVVEKSTLPVRTAEAIKNILDNTGNGVRFQILSNPEFLAEGTAVQDLLNPDRILIGGDTTEEGQRAINALVDVYANWVDRARILTTNLWSSELSKLTANAFLAQRVSSINALSELCEKTGADVSEVAKAIGMDSRIGPKFLKASVGFGGSCFQKDILNLVYIAKAYGLNEVADYWEQVIIMNDHQKRRFSHKIVTTLYNTVSGKKIAFLGWAFKKDTNDTRESAAIYVADDLINEQAELHVFDPKVEEGQILSDLNYLDSRTPEENRQQVTVAENPYEACKDAHAIAVLTEWDEFRDYDWKKIYDNMMKPAFVFDGRNILDAKKLTEIGFVYKGIGS</sequence>
<protein>
    <recommendedName>
        <fullName evidence="4">UDP-glucose 6-dehydrogenase</fullName>
        <ecNumber evidence="3">1.1.1.22</ecNumber>
    </recommendedName>
</protein>
<dbReference type="SUPFAM" id="SSF48179">
    <property type="entry name" value="6-phosphogluconate dehydrogenase C-terminal domain-like"/>
    <property type="match status" value="1"/>
</dbReference>
<reference evidence="15 17" key="2">
    <citation type="submission" date="2018-10" db="EMBL/GenBank/DDBJ databases">
        <title>Genomic Encyclopedia of Archaeal and Bacterial Type Strains, Phase II (KMG-II): from individual species to whole genera.</title>
        <authorList>
            <person name="Goeker M."/>
        </authorList>
    </citation>
    <scope>NUCLEOTIDE SEQUENCE [LARGE SCALE GENOMIC DNA]</scope>
    <source>
        <strain evidence="15 17">DSM 21886</strain>
    </source>
</reference>
<comment type="catalytic activity">
    <reaction evidence="7">
        <text>UDP-alpha-D-glucose + 2 NAD(+) + H2O = UDP-alpha-D-glucuronate + 2 NADH + 3 H(+)</text>
        <dbReference type="Rhea" id="RHEA:23596"/>
        <dbReference type="ChEBI" id="CHEBI:15377"/>
        <dbReference type="ChEBI" id="CHEBI:15378"/>
        <dbReference type="ChEBI" id="CHEBI:57540"/>
        <dbReference type="ChEBI" id="CHEBI:57945"/>
        <dbReference type="ChEBI" id="CHEBI:58052"/>
        <dbReference type="ChEBI" id="CHEBI:58885"/>
        <dbReference type="EC" id="1.1.1.22"/>
    </reaction>
</comment>
<evidence type="ECO:0000256" key="5">
    <source>
        <dbReference type="ARBA" id="ARBA00023002"/>
    </source>
</evidence>
<evidence type="ECO:0000313" key="16">
    <source>
        <dbReference type="Proteomes" id="UP000233767"/>
    </source>
</evidence>
<feature type="binding site" evidence="12">
    <location>
        <position position="166"/>
    </location>
    <ligand>
        <name>NAD(+)</name>
        <dbReference type="ChEBI" id="CHEBI:57540"/>
    </ligand>
</feature>
<dbReference type="InterPro" id="IPR028356">
    <property type="entry name" value="UDPglc_DH_euk"/>
</dbReference>
<dbReference type="FunFam" id="1.20.5.100:FF:000001">
    <property type="entry name" value="UDP-glucose 6-dehydrogenase"/>
    <property type="match status" value="1"/>
</dbReference>
<dbReference type="InterPro" id="IPR036220">
    <property type="entry name" value="UDP-Glc/GDP-Man_DH_C_sf"/>
</dbReference>
<evidence type="ECO:0000313" key="14">
    <source>
        <dbReference type="EMBL" id="PKW20306.1"/>
    </source>
</evidence>
<organism evidence="15 17">
    <name type="scientific">Flavobacterium lindanitolerans</name>
    <dbReference type="NCBI Taxonomy" id="428988"/>
    <lineage>
        <taxon>Bacteria</taxon>
        <taxon>Pseudomonadati</taxon>
        <taxon>Bacteroidota</taxon>
        <taxon>Flavobacteriia</taxon>
        <taxon>Flavobacteriales</taxon>
        <taxon>Flavobacteriaceae</taxon>
        <taxon>Flavobacterium</taxon>
    </lineage>
</organism>
<gene>
    <name evidence="14" type="ORF">B0G92_3018</name>
    <name evidence="15" type="ORF">CLV50_3010</name>
</gene>
<evidence type="ECO:0000256" key="7">
    <source>
        <dbReference type="ARBA" id="ARBA00047473"/>
    </source>
</evidence>
<evidence type="ECO:0000256" key="1">
    <source>
        <dbReference type="ARBA" id="ARBA00004701"/>
    </source>
</evidence>
<dbReference type="AlphaFoldDB" id="A0A497U7P3"/>
<dbReference type="Gene3D" id="3.40.50.720">
    <property type="entry name" value="NAD(P)-binding Rossmann-like Domain"/>
    <property type="match status" value="2"/>
</dbReference>
<dbReference type="InterPro" id="IPR014026">
    <property type="entry name" value="UDP-Glc/GDP-Man_DH_dimer"/>
</dbReference>
<feature type="binding site" evidence="12">
    <location>
        <begin position="132"/>
        <end position="133"/>
    </location>
    <ligand>
        <name>NAD(+)</name>
        <dbReference type="ChEBI" id="CHEBI:57540"/>
    </ligand>
</feature>
<feature type="active site" description="Nucleophile" evidence="10">
    <location>
        <position position="277"/>
    </location>
</feature>
<evidence type="ECO:0000256" key="12">
    <source>
        <dbReference type="PIRSR" id="PIRSR500133-3"/>
    </source>
</evidence>
<dbReference type="Pfam" id="PF03720">
    <property type="entry name" value="UDPG_MGDP_dh_C"/>
    <property type="match status" value="1"/>
</dbReference>
<dbReference type="GO" id="GO:0003979">
    <property type="term" value="F:UDP-glucose 6-dehydrogenase activity"/>
    <property type="evidence" value="ECO:0007669"/>
    <property type="project" value="UniProtKB-EC"/>
</dbReference>
<dbReference type="RefSeq" id="WP_101472826.1">
    <property type="nucleotide sequence ID" value="NZ_PJND01000010.1"/>
</dbReference>
<evidence type="ECO:0000256" key="4">
    <source>
        <dbReference type="ARBA" id="ARBA00015132"/>
    </source>
</evidence>
<dbReference type="UniPathway" id="UPA00038">
    <property type="reaction ID" value="UER00491"/>
</dbReference>
<dbReference type="Gene3D" id="1.20.5.100">
    <property type="entry name" value="Cytochrome c1, transmembrane anchor, C-terminal"/>
    <property type="match status" value="1"/>
</dbReference>
<dbReference type="GO" id="GO:0006065">
    <property type="term" value="P:UDP-glucuronate biosynthetic process"/>
    <property type="evidence" value="ECO:0007669"/>
    <property type="project" value="UniProtKB-UniPathway"/>
</dbReference>
<dbReference type="InterPro" id="IPR008927">
    <property type="entry name" value="6-PGluconate_DH-like_C_sf"/>
</dbReference>
<feature type="binding site" evidence="12">
    <location>
        <begin position="277"/>
        <end position="280"/>
    </location>
    <ligand>
        <name>NAD(+)</name>
        <dbReference type="ChEBI" id="CHEBI:57540"/>
    </ligand>
</feature>
<dbReference type="InterPro" id="IPR017476">
    <property type="entry name" value="UDP-Glc/GDP-Man"/>
</dbReference>
<keyword evidence="5" id="KW-0560">Oxidoreductase</keyword>
<accession>A0A497U7P3</accession>
<reference evidence="14 16" key="1">
    <citation type="submission" date="2017-12" db="EMBL/GenBank/DDBJ databases">
        <title>Genomic Encyclopedia of Type Strains, Phase III (KMG-III): the genomes of soil and plant-associated and newly described type strains.</title>
        <authorList>
            <person name="Whitman W."/>
        </authorList>
    </citation>
    <scope>NUCLEOTIDE SEQUENCE [LARGE SCALE GENOMIC DNA]</scope>
    <source>
        <strain evidence="14 16">IP-10</strain>
    </source>
</reference>
<dbReference type="PANTHER" id="PTHR11374:SF3">
    <property type="entry name" value="UDP-GLUCOSE 6-DEHYDROGENASE"/>
    <property type="match status" value="1"/>
</dbReference>
<proteinExistence type="inferred from homology"/>
<feature type="binding site" evidence="11">
    <location>
        <begin position="221"/>
        <end position="225"/>
    </location>
    <ligand>
        <name>substrate</name>
    </ligand>
</feature>
<evidence type="ECO:0000256" key="2">
    <source>
        <dbReference type="ARBA" id="ARBA00006601"/>
    </source>
</evidence>
<feature type="binding site" evidence="12">
    <location>
        <position position="347"/>
    </location>
    <ligand>
        <name>NAD(+)</name>
        <dbReference type="ChEBI" id="CHEBI:57540"/>
    </ligand>
</feature>
<comment type="pathway">
    <text evidence="1">Nucleotide-sugar biosynthesis; UDP-alpha-D-glucuronate biosynthesis; UDP-alpha-D-glucuronate from UDP-alpha-D-glucose: step 1/1.</text>
</comment>
<dbReference type="GO" id="GO:0006024">
    <property type="term" value="P:glycosaminoglycan biosynthetic process"/>
    <property type="evidence" value="ECO:0007669"/>
    <property type="project" value="TreeGrafter"/>
</dbReference>
<dbReference type="EC" id="1.1.1.22" evidence="3"/>
<dbReference type="PIRSF" id="PIRSF500133">
    <property type="entry name" value="UDPglc_DH_euk"/>
    <property type="match status" value="1"/>
</dbReference>
<feature type="binding site" evidence="11">
    <location>
        <position position="261"/>
    </location>
    <ligand>
        <name>substrate</name>
    </ligand>
</feature>
<dbReference type="EMBL" id="RCCB01000014">
    <property type="protein sequence ID" value="RLJ23736.1"/>
    <property type="molecule type" value="Genomic_DNA"/>
</dbReference>
<dbReference type="InterPro" id="IPR001732">
    <property type="entry name" value="UDP-Glc/GDP-Man_DH_N"/>
</dbReference>
<comment type="function">
    <text evidence="8">Catalyzes the conversion of UDP-glucose into UDP-glucuronate, one of the precursors of teichuronic acid.</text>
</comment>
<feature type="binding site" evidence="11">
    <location>
        <position position="443"/>
    </location>
    <ligand>
        <name>substrate</name>
    </ligand>
</feature>
<evidence type="ECO:0000256" key="10">
    <source>
        <dbReference type="PIRSR" id="PIRSR500133-1"/>
    </source>
</evidence>
<dbReference type="NCBIfam" id="TIGR03026">
    <property type="entry name" value="NDP-sugDHase"/>
    <property type="match status" value="1"/>
</dbReference>
<keyword evidence="16" id="KW-1185">Reference proteome</keyword>
<dbReference type="InterPro" id="IPR036291">
    <property type="entry name" value="NAD(P)-bd_dom_sf"/>
</dbReference>
<dbReference type="Proteomes" id="UP000275027">
    <property type="component" value="Unassembled WGS sequence"/>
</dbReference>
<dbReference type="SUPFAM" id="SSF52413">
    <property type="entry name" value="UDP-glucose/GDP-mannose dehydrogenase C-terminal domain"/>
    <property type="match status" value="1"/>
</dbReference>
<comment type="caution">
    <text evidence="15">The sequence shown here is derived from an EMBL/GenBank/DDBJ whole genome shotgun (WGS) entry which is preliminary data.</text>
</comment>
<feature type="binding site" evidence="12">
    <location>
        <begin position="10"/>
        <end position="15"/>
    </location>
    <ligand>
        <name>NAD(+)</name>
        <dbReference type="ChEBI" id="CHEBI:57540"/>
    </ligand>
</feature>
<evidence type="ECO:0000256" key="6">
    <source>
        <dbReference type="ARBA" id="ARBA00023027"/>
    </source>
</evidence>
<dbReference type="GO" id="GO:0051287">
    <property type="term" value="F:NAD binding"/>
    <property type="evidence" value="ECO:0007669"/>
    <property type="project" value="InterPro"/>
</dbReference>
<dbReference type="EMBL" id="PJND01000010">
    <property type="protein sequence ID" value="PKW20306.1"/>
    <property type="molecule type" value="Genomic_DNA"/>
</dbReference>
<feature type="domain" description="UDP-glucose/GDP-mannose dehydrogenase C-terminal" evidence="13">
    <location>
        <begin position="333"/>
        <end position="448"/>
    </location>
</feature>
<evidence type="ECO:0000313" key="15">
    <source>
        <dbReference type="EMBL" id="RLJ23736.1"/>
    </source>
</evidence>
<dbReference type="FunFam" id="3.40.50.720:FF:000114">
    <property type="entry name" value="UDP-glucose 6-dehydrogenase"/>
    <property type="match status" value="1"/>
</dbReference>
<evidence type="ECO:0000256" key="9">
    <source>
        <dbReference type="PIRNR" id="PIRNR000124"/>
    </source>
</evidence>
<evidence type="ECO:0000256" key="3">
    <source>
        <dbReference type="ARBA" id="ARBA00012954"/>
    </source>
</evidence>
<dbReference type="InterPro" id="IPR014027">
    <property type="entry name" value="UDP-Glc/GDP-Man_DH_C"/>
</dbReference>
<evidence type="ECO:0000313" key="17">
    <source>
        <dbReference type="Proteomes" id="UP000275027"/>
    </source>
</evidence>
<dbReference type="PANTHER" id="PTHR11374">
    <property type="entry name" value="UDP-GLUCOSE DEHYDROGENASE/UDP-MANNAC DEHYDROGENASE"/>
    <property type="match status" value="1"/>
</dbReference>
<feature type="binding site" evidence="11">
    <location>
        <begin position="162"/>
        <end position="166"/>
    </location>
    <ligand>
        <name>substrate</name>
    </ligand>
</feature>
<feature type="binding site" evidence="12">
    <location>
        <position position="35"/>
    </location>
    <ligand>
        <name>NAD(+)</name>
        <dbReference type="ChEBI" id="CHEBI:57540"/>
    </ligand>
</feature>
<dbReference type="Proteomes" id="UP000233767">
    <property type="component" value="Unassembled WGS sequence"/>
</dbReference>
<comment type="similarity">
    <text evidence="2 9">Belongs to the UDP-glucose/GDP-mannose dehydrogenase family.</text>
</comment>